<reference evidence="1" key="1">
    <citation type="submission" date="2020-03" db="EMBL/GenBank/DDBJ databases">
        <title>The deep terrestrial virosphere.</title>
        <authorList>
            <person name="Holmfeldt K."/>
            <person name="Nilsson E."/>
            <person name="Simone D."/>
            <person name="Lopez-Fernandez M."/>
            <person name="Wu X."/>
            <person name="de Brujin I."/>
            <person name="Lundin D."/>
            <person name="Andersson A."/>
            <person name="Bertilsson S."/>
            <person name="Dopson M."/>
        </authorList>
    </citation>
    <scope>NUCLEOTIDE SEQUENCE</scope>
    <source>
        <strain evidence="1">MM415A04108</strain>
    </source>
</reference>
<gene>
    <name evidence="1" type="ORF">MM415A04108_0002</name>
</gene>
<evidence type="ECO:0000313" key="1">
    <source>
        <dbReference type="EMBL" id="QJA69964.1"/>
    </source>
</evidence>
<protein>
    <submittedName>
        <fullName evidence="1">Uncharacterized protein</fullName>
    </submittedName>
</protein>
<name>A0A6M3JIQ9_9ZZZZ</name>
<sequence length="239" mass="27734">MMTSKQEAVFKNLMDYVDRHNLQVQFYFGCAEPGYDDVPVLAADWNRPYRSCAWDYTQEEGNQQLTNRGKERYRLYKLGKFINNFFGSDVSTEWDDEWTCCGECGKAVRTNPDCYAWEPSFVVTNDGVVCAECTDEDCLEEYTNVTNRAIPSWLRDMANKAGFVCALDDPYFTKSCKRFETGLHLGQNDTPQKALKELYALYEGKDFFVSKYDYLFAITGKGQFDISWIVLIREKEENI</sequence>
<dbReference type="AlphaFoldDB" id="A0A6M3JIQ9"/>
<accession>A0A6M3JIQ9</accession>
<proteinExistence type="predicted"/>
<dbReference type="EMBL" id="MT141752">
    <property type="protein sequence ID" value="QJA69964.1"/>
    <property type="molecule type" value="Genomic_DNA"/>
</dbReference>
<organism evidence="1">
    <name type="scientific">viral metagenome</name>
    <dbReference type="NCBI Taxonomy" id="1070528"/>
    <lineage>
        <taxon>unclassified sequences</taxon>
        <taxon>metagenomes</taxon>
        <taxon>organismal metagenomes</taxon>
    </lineage>
</organism>